<reference evidence="1 2" key="1">
    <citation type="journal article" date="2016" name="Genome Announc.">
        <title>Whole-Genome Sequence of Rummeliibacillus stabekisii Strain PP9 Isolated from Antarctic Soil.</title>
        <authorList>
            <person name="da Mota F.F."/>
            <person name="Vollu R.E."/>
            <person name="Jurelevicius D."/>
            <person name="Seldin L."/>
        </authorList>
    </citation>
    <scope>NUCLEOTIDE SEQUENCE [LARGE SCALE GENOMIC DNA]</scope>
    <source>
        <strain evidence="1 2">PP9</strain>
    </source>
</reference>
<dbReference type="OrthoDB" id="10009176at2"/>
<accession>A0A143HHH9</accession>
<name>A0A143HHH9_9BACL</name>
<organism evidence="1 2">
    <name type="scientific">Rummeliibacillus stabekisii</name>
    <dbReference type="NCBI Taxonomy" id="241244"/>
    <lineage>
        <taxon>Bacteria</taxon>
        <taxon>Bacillati</taxon>
        <taxon>Bacillota</taxon>
        <taxon>Bacilli</taxon>
        <taxon>Bacillales</taxon>
        <taxon>Caryophanaceae</taxon>
        <taxon>Rummeliibacillus</taxon>
    </lineage>
</organism>
<evidence type="ECO:0000313" key="2">
    <source>
        <dbReference type="Proteomes" id="UP000076021"/>
    </source>
</evidence>
<dbReference type="EMBL" id="CP014806">
    <property type="protein sequence ID" value="AMX00957.1"/>
    <property type="molecule type" value="Genomic_DNA"/>
</dbReference>
<reference evidence="2" key="2">
    <citation type="submission" date="2016-03" db="EMBL/GenBank/DDBJ databases">
        <authorList>
            <person name="Ploux O."/>
        </authorList>
    </citation>
    <scope>NUCLEOTIDE SEQUENCE [LARGE SCALE GENOMIC DNA]</scope>
    <source>
        <strain evidence="2">PP9</strain>
    </source>
</reference>
<dbReference type="AlphaFoldDB" id="A0A143HHH9"/>
<dbReference type="Proteomes" id="UP000076021">
    <property type="component" value="Chromosome"/>
</dbReference>
<sequence length="127" mass="13802">MKKDYDQFKKEDINKEVSAQGLPKETNSVSVNYDSPLAGYMQSARIDILGGVAKVTATNTGNNDLKVSILSYKFAMKVVKSWTVKPGATLNTGEFSITGDTYALRVGRASDSYPTTGRGTLYGITYL</sequence>
<gene>
    <name evidence="1" type="ORF">ATY39_17155</name>
</gene>
<dbReference type="RefSeq" id="WP_066791800.1">
    <property type="nucleotide sequence ID" value="NZ_CP014806.1"/>
</dbReference>
<proteinExistence type="predicted"/>
<evidence type="ECO:0000313" key="1">
    <source>
        <dbReference type="EMBL" id="AMX00957.1"/>
    </source>
</evidence>
<keyword evidence="2" id="KW-1185">Reference proteome</keyword>
<protein>
    <submittedName>
        <fullName evidence="1">Uncharacterized protein</fullName>
    </submittedName>
</protein>
<dbReference type="KEGG" id="rst:ATY39_17155"/>